<sequence>MKATFGAGCFWHVEDLFNKTKGIKSTHVGYIGGQLPNPTYEEVCTDQTGHAEAVEVEFDPDEISYEELLDVFWNNHNPTTLNRQGPDVGHQYRSAIFVHNEEQKKIAEKSKQDLEKSGRFENPVVTEIVPAPTFYKAEEYHQKYFKKHGFS</sequence>
<name>A0A2S2KT30_9ARCH</name>
<dbReference type="GO" id="GO:0008113">
    <property type="term" value="F:peptide-methionine (S)-S-oxide reductase activity"/>
    <property type="evidence" value="ECO:0007669"/>
    <property type="project" value="UniProtKB-UniRule"/>
</dbReference>
<dbReference type="PANTHER" id="PTHR43774:SF1">
    <property type="entry name" value="PEPTIDE METHIONINE SULFOXIDE REDUCTASE MSRA 2"/>
    <property type="match status" value="1"/>
</dbReference>
<dbReference type="OrthoDB" id="7150at2157"/>
<dbReference type="GeneID" id="76209093"/>
<evidence type="ECO:0000313" key="4">
    <source>
        <dbReference type="EMBL" id="GBH34615.1"/>
    </source>
</evidence>
<proteinExistence type="inferred from homology"/>
<dbReference type="Gene3D" id="3.30.1060.10">
    <property type="entry name" value="Peptide methionine sulphoxide reductase MsrA"/>
    <property type="match status" value="1"/>
</dbReference>
<feature type="domain" description="Peptide methionine sulphoxide reductase MsrA" evidence="3">
    <location>
        <begin position="2"/>
        <end position="148"/>
    </location>
</feature>
<dbReference type="RefSeq" id="WP_109877218.1">
    <property type="nucleotide sequence ID" value="NZ_AP026695.1"/>
</dbReference>
<dbReference type="Proteomes" id="UP000245829">
    <property type="component" value="Unassembled WGS sequence"/>
</dbReference>
<dbReference type="AlphaFoldDB" id="A0A2S2KT30"/>
<keyword evidence="5" id="KW-1185">Reference proteome</keyword>
<dbReference type="NCBIfam" id="TIGR00401">
    <property type="entry name" value="msrA"/>
    <property type="match status" value="1"/>
</dbReference>
<comment type="similarity">
    <text evidence="2">Belongs to the MsrA Met sulfoxide reductase family.</text>
</comment>
<dbReference type="PANTHER" id="PTHR43774">
    <property type="entry name" value="PEPTIDE METHIONINE SULFOXIDE REDUCTASE"/>
    <property type="match status" value="1"/>
</dbReference>
<protein>
    <recommendedName>
        <fullName evidence="2">Peptide methionine sulfoxide reductase MsrA</fullName>
        <shortName evidence="2">Protein-methionine-S-oxide reductase</shortName>
        <ecNumber evidence="2">1.8.4.11</ecNumber>
    </recommendedName>
    <alternativeName>
        <fullName evidence="2">Peptide-methionine (S)-S-oxide reductase</fullName>
        <shortName evidence="2">Peptide Met(O) reductase</shortName>
    </alternativeName>
</protein>
<evidence type="ECO:0000259" key="3">
    <source>
        <dbReference type="Pfam" id="PF01625"/>
    </source>
</evidence>
<comment type="catalytic activity">
    <reaction evidence="2">
        <text>L-methionyl-[protein] + [thioredoxin]-disulfide + H2O = L-methionyl-(S)-S-oxide-[protein] + [thioredoxin]-dithiol</text>
        <dbReference type="Rhea" id="RHEA:14217"/>
        <dbReference type="Rhea" id="RHEA-COMP:10698"/>
        <dbReference type="Rhea" id="RHEA-COMP:10700"/>
        <dbReference type="Rhea" id="RHEA-COMP:12313"/>
        <dbReference type="Rhea" id="RHEA-COMP:12315"/>
        <dbReference type="ChEBI" id="CHEBI:15377"/>
        <dbReference type="ChEBI" id="CHEBI:16044"/>
        <dbReference type="ChEBI" id="CHEBI:29950"/>
        <dbReference type="ChEBI" id="CHEBI:44120"/>
        <dbReference type="ChEBI" id="CHEBI:50058"/>
        <dbReference type="EC" id="1.8.4.11"/>
    </reaction>
</comment>
<gene>
    <name evidence="2" type="primary">msrA</name>
    <name evidence="4" type="ORF">NZNM25_14060</name>
</gene>
<dbReference type="SUPFAM" id="SSF55068">
    <property type="entry name" value="Peptide methionine sulfoxide reductase"/>
    <property type="match status" value="1"/>
</dbReference>
<accession>A0A2S2KT30</accession>
<comment type="caution">
    <text evidence="4">The sequence shown here is derived from an EMBL/GenBank/DDBJ whole genome shotgun (WGS) entry which is preliminary data.</text>
</comment>
<dbReference type="GO" id="GO:0033744">
    <property type="term" value="F:L-methionine:thioredoxin-disulfide S-oxidoreductase activity"/>
    <property type="evidence" value="ECO:0007669"/>
    <property type="project" value="RHEA"/>
</dbReference>
<dbReference type="Pfam" id="PF01625">
    <property type="entry name" value="PMSR"/>
    <property type="match status" value="1"/>
</dbReference>
<comment type="catalytic activity">
    <reaction evidence="2">
        <text>[thioredoxin]-disulfide + L-methionine + H2O = L-methionine (S)-S-oxide + [thioredoxin]-dithiol</text>
        <dbReference type="Rhea" id="RHEA:19993"/>
        <dbReference type="Rhea" id="RHEA-COMP:10698"/>
        <dbReference type="Rhea" id="RHEA-COMP:10700"/>
        <dbReference type="ChEBI" id="CHEBI:15377"/>
        <dbReference type="ChEBI" id="CHEBI:29950"/>
        <dbReference type="ChEBI" id="CHEBI:50058"/>
        <dbReference type="ChEBI" id="CHEBI:57844"/>
        <dbReference type="ChEBI" id="CHEBI:58772"/>
        <dbReference type="EC" id="1.8.4.11"/>
    </reaction>
</comment>
<reference evidence="4 5" key="1">
    <citation type="submission" date="2018-05" db="EMBL/GenBank/DDBJ databases">
        <title>genome sequencing of Nitrosopumilus sp. NM25.</title>
        <authorList>
            <person name="Mori K."/>
            <person name="Nakagawa T."/>
        </authorList>
    </citation>
    <scope>NUCLEOTIDE SEQUENCE [LARGE SCALE GENOMIC DNA]</scope>
    <source>
        <strain evidence="4 5">NM25</strain>
    </source>
</reference>
<dbReference type="EMBL" id="BGKI01000007">
    <property type="protein sequence ID" value="GBH34615.1"/>
    <property type="molecule type" value="Genomic_DNA"/>
</dbReference>
<dbReference type="HAMAP" id="MF_01401">
    <property type="entry name" value="MsrA"/>
    <property type="match status" value="1"/>
</dbReference>
<dbReference type="EC" id="1.8.4.11" evidence="2"/>
<evidence type="ECO:0000256" key="2">
    <source>
        <dbReference type="HAMAP-Rule" id="MF_01401"/>
    </source>
</evidence>
<organism evidence="4 5">
    <name type="scientific">Nitrosopumilus zosterae</name>
    <dbReference type="NCBI Taxonomy" id="718286"/>
    <lineage>
        <taxon>Archaea</taxon>
        <taxon>Nitrososphaerota</taxon>
        <taxon>Nitrososphaeria</taxon>
        <taxon>Nitrosopumilales</taxon>
        <taxon>Nitrosopumilaceae</taxon>
        <taxon>Nitrosopumilus</taxon>
    </lineage>
</organism>
<evidence type="ECO:0000256" key="1">
    <source>
        <dbReference type="ARBA" id="ARBA00023002"/>
    </source>
</evidence>
<keyword evidence="1 2" id="KW-0560">Oxidoreductase</keyword>
<feature type="active site" evidence="2">
    <location>
        <position position="9"/>
    </location>
</feature>
<comment type="function">
    <text evidence="2">Has an important function as a repair enzyme for proteins that have been inactivated by oxidation. Catalyzes the reversible oxidation-reduction of methionine sulfoxide in proteins to methionine.</text>
</comment>
<dbReference type="InterPro" id="IPR002569">
    <property type="entry name" value="Met_Sox_Rdtase_MsrA_dom"/>
</dbReference>
<dbReference type="InterPro" id="IPR036509">
    <property type="entry name" value="Met_Sox_Rdtase_MsrA_sf"/>
</dbReference>
<evidence type="ECO:0000313" key="5">
    <source>
        <dbReference type="Proteomes" id="UP000245829"/>
    </source>
</evidence>